<keyword evidence="1" id="KW-0472">Membrane</keyword>
<name>A0A0L6CN46_9MICO</name>
<keyword evidence="3" id="KW-1185">Reference proteome</keyword>
<evidence type="ECO:0000256" key="1">
    <source>
        <dbReference type="SAM" id="Phobius"/>
    </source>
</evidence>
<dbReference type="AlphaFoldDB" id="A0A0L6CN46"/>
<dbReference type="InterPro" id="IPR007404">
    <property type="entry name" value="YdjM-like"/>
</dbReference>
<sequence length="260" mass="27496">MGRTHALTGWCAGLAVAPLVEARSVHQAVLIAATTAGFALLPDLDHPGASASRFLGPLTGLLCRILRALSAATYALTKGPRDEDVTGKHRHLTHTLVFAIALGWATNLATQEWGAHAVGVVVVSGLLLAEAVLGDWVLLLTGAGVVAWLGTAHDYVADLEQVSGWLGAAVAVGCFTHCVGDSLTRSGCPFLFPLPIAGETWYEIRPPRPLRFRTGTWVETGLLVPVFVVLGVLLLPGVWTGYVEPWVTDAWEQARARASG</sequence>
<reference evidence="3" key="1">
    <citation type="submission" date="2015-03" db="EMBL/GenBank/DDBJ databases">
        <title>Luteipulveratus halotolerans sp. nov., a novel actinobacterium (Dermacoccaceae) from Sarawak, Malaysia.</title>
        <authorList>
            <person name="Juboi H."/>
            <person name="Basik A."/>
            <person name="Shamsul S.S."/>
            <person name="Arnold P."/>
            <person name="Schmitt E.K."/>
            <person name="Sanglier J.-J."/>
            <person name="Yeo T."/>
        </authorList>
    </citation>
    <scope>NUCLEOTIDE SEQUENCE [LARGE SCALE GENOMIC DNA]</scope>
    <source>
        <strain evidence="3">C296001</strain>
    </source>
</reference>
<protein>
    <submittedName>
        <fullName evidence="2">Membrane protein</fullName>
    </submittedName>
</protein>
<accession>A0A0L6CN46</accession>
<gene>
    <name evidence="2" type="ORF">VV01_20310</name>
</gene>
<comment type="caution">
    <text evidence="2">The sequence shown here is derived from an EMBL/GenBank/DDBJ whole genome shotgun (WGS) entry which is preliminary data.</text>
</comment>
<dbReference type="Proteomes" id="UP000037397">
    <property type="component" value="Unassembled WGS sequence"/>
</dbReference>
<evidence type="ECO:0000313" key="3">
    <source>
        <dbReference type="Proteomes" id="UP000037397"/>
    </source>
</evidence>
<evidence type="ECO:0000313" key="2">
    <source>
        <dbReference type="EMBL" id="KNX38943.1"/>
    </source>
</evidence>
<keyword evidence="1" id="KW-0812">Transmembrane</keyword>
<feature type="transmembrane region" description="Helical" evidence="1">
    <location>
        <begin position="217"/>
        <end position="239"/>
    </location>
</feature>
<keyword evidence="1" id="KW-1133">Transmembrane helix</keyword>
<organism evidence="2 3">
    <name type="scientific">Luteipulveratus halotolerans</name>
    <dbReference type="NCBI Taxonomy" id="1631356"/>
    <lineage>
        <taxon>Bacteria</taxon>
        <taxon>Bacillati</taxon>
        <taxon>Actinomycetota</taxon>
        <taxon>Actinomycetes</taxon>
        <taxon>Micrococcales</taxon>
        <taxon>Dermacoccaceae</taxon>
        <taxon>Luteipulveratus</taxon>
    </lineage>
</organism>
<dbReference type="STRING" id="1631356.VV01_20310"/>
<proteinExistence type="predicted"/>
<dbReference type="OrthoDB" id="3425909at2"/>
<dbReference type="PATRIC" id="fig|1631356.3.peg.4082"/>
<dbReference type="EMBL" id="LAIR01000002">
    <property type="protein sequence ID" value="KNX38943.1"/>
    <property type="molecule type" value="Genomic_DNA"/>
</dbReference>
<dbReference type="Pfam" id="PF04307">
    <property type="entry name" value="YdjM"/>
    <property type="match status" value="1"/>
</dbReference>
<dbReference type="RefSeq" id="WP_071606472.1">
    <property type="nucleotide sequence ID" value="NZ_LAIR01000002.1"/>
</dbReference>